<reference evidence="1" key="1">
    <citation type="submission" date="2019-11" db="EMBL/GenBank/DDBJ databases">
        <title>Lipid analysis of CO2-rich subsurface aquifers suggests an autotrophy-based deep biosphere with lysolipids enriched in CPR bacteria.</title>
        <authorList>
            <person name="Probst A.J."/>
            <person name="Elling F.J."/>
            <person name="Castelle C.J."/>
            <person name="Zhu Q."/>
            <person name="Elvert M."/>
            <person name="Birarda G."/>
            <person name="Holman H.-Y."/>
            <person name="Lane K.R."/>
            <person name="Ladd B."/>
            <person name="Ryan M.C."/>
            <person name="Woyke T."/>
            <person name="Hinrichs K.-U."/>
            <person name="Banfield J.F."/>
        </authorList>
    </citation>
    <scope>NUCLEOTIDE SEQUENCE</scope>
    <source>
        <strain evidence="1">CG_2015-01_33_1645</strain>
        <strain evidence="2">CG_2015-04_33_537</strain>
    </source>
</reference>
<dbReference type="Proteomes" id="UP000768163">
    <property type="component" value="Unassembled WGS sequence"/>
</dbReference>
<evidence type="ECO:0000313" key="1">
    <source>
        <dbReference type="EMBL" id="NCN64590.1"/>
    </source>
</evidence>
<dbReference type="Proteomes" id="UP000738826">
    <property type="component" value="Unassembled WGS sequence"/>
</dbReference>
<dbReference type="EMBL" id="JAACQH010000013">
    <property type="protein sequence ID" value="NCS90984.1"/>
    <property type="molecule type" value="Genomic_DNA"/>
</dbReference>
<sequence length="122" mass="13317">MSVTAVRMNSTSYAISGGYGSAGRVSNSTNYSAVSAVGEPAVGYSNSINFNLYSGIFYPLTPREKDNVTYDTCDLNRDGIVYRDWGDLMSVYKCFLGIGSCSKISHVNRTAIKEKYECFVNG</sequence>
<evidence type="ECO:0000313" key="3">
    <source>
        <dbReference type="Proteomes" id="UP000768163"/>
    </source>
</evidence>
<comment type="caution">
    <text evidence="1">The sequence shown here is derived from an EMBL/GenBank/DDBJ whole genome shotgun (WGS) entry which is preliminary data.</text>
</comment>
<dbReference type="AlphaFoldDB" id="A0A8J8CE50"/>
<evidence type="ECO:0000313" key="2">
    <source>
        <dbReference type="EMBL" id="NCS90984.1"/>
    </source>
</evidence>
<name>A0A8J8CE50_9ARCH</name>
<gene>
    <name evidence="2" type="ORF">GW779_00965</name>
    <name evidence="1" type="ORF">GW910_00705</name>
</gene>
<dbReference type="EMBL" id="JAACVF010000016">
    <property type="protein sequence ID" value="NCN64590.1"/>
    <property type="molecule type" value="Genomic_DNA"/>
</dbReference>
<protein>
    <submittedName>
        <fullName evidence="1">Uncharacterized protein</fullName>
    </submittedName>
</protein>
<proteinExistence type="predicted"/>
<accession>A0A8J8CE50</accession>
<organism evidence="1 3">
    <name type="scientific">Candidatus Altarchaeum hamiconexum</name>
    <dbReference type="NCBI Taxonomy" id="1803513"/>
    <lineage>
        <taxon>Archaea</taxon>
        <taxon>Candidatus Altarchaeota</taxon>
        <taxon>Candidatus Altiarchaeia</taxon>
        <taxon>Candidatus Altarchaeales</taxon>
        <taxon>Candidatus Altarchaeaceae</taxon>
        <taxon>Candidatus Altarchaeum</taxon>
    </lineage>
</organism>